<keyword evidence="3" id="KW-0804">Transcription</keyword>
<sequence length="255" mass="28576">MDEIQPSLQRRAAARDAQRLGKRSRQHQPAAPVSRSRTSKKAQQSQETRDRLLDAAEELFARHGLYGVTVRNVAQHAEVDTALIHYYFGTKRGMFDAVFDRRTQGVNQTRMAAMDAYEAASAGNITVEGAIRAFLQPILEKDRNADQGWRNYSALVAMANNSKEWGGEMMSRLFDHVIRRLIALLKKAMPDASDEDLYWSYQMLSGSLMVIQASTGRIELLSGGLCRSDDVDAFGERLVQYAAAGFRAVCASRRR</sequence>
<accession>A0A6I4J273</accession>
<keyword evidence="8" id="KW-1185">Reference proteome</keyword>
<name>A0A6I4J273_9SPHN</name>
<dbReference type="EMBL" id="WQMS01000012">
    <property type="protein sequence ID" value="MVO78173.1"/>
    <property type="molecule type" value="Genomic_DNA"/>
</dbReference>
<gene>
    <name evidence="7" type="ORF">GON01_09530</name>
</gene>
<dbReference type="InterPro" id="IPR001647">
    <property type="entry name" value="HTH_TetR"/>
</dbReference>
<evidence type="ECO:0000256" key="4">
    <source>
        <dbReference type="PROSITE-ProRule" id="PRU00335"/>
    </source>
</evidence>
<dbReference type="Proteomes" id="UP000441389">
    <property type="component" value="Unassembled WGS sequence"/>
</dbReference>
<dbReference type="PRINTS" id="PR00455">
    <property type="entry name" value="HTHTETR"/>
</dbReference>
<evidence type="ECO:0000256" key="1">
    <source>
        <dbReference type="ARBA" id="ARBA00023015"/>
    </source>
</evidence>
<dbReference type="Pfam" id="PF00440">
    <property type="entry name" value="TetR_N"/>
    <property type="match status" value="1"/>
</dbReference>
<dbReference type="PANTHER" id="PTHR30055:SF234">
    <property type="entry name" value="HTH-TYPE TRANSCRIPTIONAL REGULATOR BETI"/>
    <property type="match status" value="1"/>
</dbReference>
<dbReference type="InterPro" id="IPR009057">
    <property type="entry name" value="Homeodomain-like_sf"/>
</dbReference>
<evidence type="ECO:0000313" key="7">
    <source>
        <dbReference type="EMBL" id="MVO78173.1"/>
    </source>
</evidence>
<dbReference type="AlphaFoldDB" id="A0A6I4J273"/>
<dbReference type="SUPFAM" id="SSF46689">
    <property type="entry name" value="Homeodomain-like"/>
    <property type="match status" value="1"/>
</dbReference>
<dbReference type="GO" id="GO:0003700">
    <property type="term" value="F:DNA-binding transcription factor activity"/>
    <property type="evidence" value="ECO:0007669"/>
    <property type="project" value="TreeGrafter"/>
</dbReference>
<dbReference type="SUPFAM" id="SSF48498">
    <property type="entry name" value="Tetracyclin repressor-like, C-terminal domain"/>
    <property type="match status" value="1"/>
</dbReference>
<feature type="domain" description="HTH tetR-type" evidence="6">
    <location>
        <begin position="46"/>
        <end position="106"/>
    </location>
</feature>
<comment type="caution">
    <text evidence="7">The sequence shown here is derived from an EMBL/GenBank/DDBJ whole genome shotgun (WGS) entry which is preliminary data.</text>
</comment>
<dbReference type="InterPro" id="IPR036271">
    <property type="entry name" value="Tet_transcr_reg_TetR-rel_C_sf"/>
</dbReference>
<keyword evidence="1" id="KW-0805">Transcription regulation</keyword>
<evidence type="ECO:0000259" key="6">
    <source>
        <dbReference type="PROSITE" id="PS50977"/>
    </source>
</evidence>
<dbReference type="RefSeq" id="WP_157027151.1">
    <property type="nucleotide sequence ID" value="NZ_WQMS01000012.1"/>
</dbReference>
<evidence type="ECO:0000256" key="5">
    <source>
        <dbReference type="SAM" id="MobiDB-lite"/>
    </source>
</evidence>
<dbReference type="InterPro" id="IPR041586">
    <property type="entry name" value="PsrA_TetR_C"/>
</dbReference>
<dbReference type="GO" id="GO:0000976">
    <property type="term" value="F:transcription cis-regulatory region binding"/>
    <property type="evidence" value="ECO:0007669"/>
    <property type="project" value="TreeGrafter"/>
</dbReference>
<proteinExistence type="predicted"/>
<feature type="region of interest" description="Disordered" evidence="5">
    <location>
        <begin position="1"/>
        <end position="48"/>
    </location>
</feature>
<organism evidence="7 8">
    <name type="scientific">Sphingomonas horti</name>
    <dbReference type="NCBI Taxonomy" id="2682842"/>
    <lineage>
        <taxon>Bacteria</taxon>
        <taxon>Pseudomonadati</taxon>
        <taxon>Pseudomonadota</taxon>
        <taxon>Alphaproteobacteria</taxon>
        <taxon>Sphingomonadales</taxon>
        <taxon>Sphingomonadaceae</taxon>
        <taxon>Sphingomonas</taxon>
    </lineage>
</organism>
<dbReference type="Pfam" id="PF17939">
    <property type="entry name" value="TetR_C_30"/>
    <property type="match status" value="1"/>
</dbReference>
<evidence type="ECO:0000256" key="2">
    <source>
        <dbReference type="ARBA" id="ARBA00023125"/>
    </source>
</evidence>
<evidence type="ECO:0000313" key="8">
    <source>
        <dbReference type="Proteomes" id="UP000441389"/>
    </source>
</evidence>
<evidence type="ECO:0000256" key="3">
    <source>
        <dbReference type="ARBA" id="ARBA00023163"/>
    </source>
</evidence>
<dbReference type="PANTHER" id="PTHR30055">
    <property type="entry name" value="HTH-TYPE TRANSCRIPTIONAL REGULATOR RUTR"/>
    <property type="match status" value="1"/>
</dbReference>
<dbReference type="Gene3D" id="1.10.357.10">
    <property type="entry name" value="Tetracycline Repressor, domain 2"/>
    <property type="match status" value="1"/>
</dbReference>
<dbReference type="PROSITE" id="PS50977">
    <property type="entry name" value="HTH_TETR_2"/>
    <property type="match status" value="1"/>
</dbReference>
<protein>
    <submittedName>
        <fullName evidence="7">TetR family transcriptional regulator</fullName>
    </submittedName>
</protein>
<keyword evidence="2 4" id="KW-0238">DNA-binding</keyword>
<feature type="DNA-binding region" description="H-T-H motif" evidence="4">
    <location>
        <begin position="69"/>
        <end position="88"/>
    </location>
</feature>
<dbReference type="InterPro" id="IPR050109">
    <property type="entry name" value="HTH-type_TetR-like_transc_reg"/>
</dbReference>
<reference evidence="7 8" key="1">
    <citation type="submission" date="2019-12" db="EMBL/GenBank/DDBJ databases">
        <authorList>
            <person name="Huq M.A."/>
        </authorList>
    </citation>
    <scope>NUCLEOTIDE SEQUENCE [LARGE SCALE GENOMIC DNA]</scope>
    <source>
        <strain evidence="7 8">MAH-20</strain>
    </source>
</reference>